<protein>
    <recommendedName>
        <fullName evidence="3">Lipoprotein</fullName>
    </recommendedName>
</protein>
<dbReference type="AlphaFoldDB" id="W4VBP8"/>
<dbReference type="Proteomes" id="UP000019109">
    <property type="component" value="Unassembled WGS sequence"/>
</dbReference>
<name>W4VBP8_9FIRM</name>
<gene>
    <name evidence="1" type="ORF">JCM21531_3809</name>
</gene>
<evidence type="ECO:0000313" key="2">
    <source>
        <dbReference type="Proteomes" id="UP000019109"/>
    </source>
</evidence>
<proteinExistence type="predicted"/>
<dbReference type="EMBL" id="BAVR01000060">
    <property type="protein sequence ID" value="GAE90218.1"/>
    <property type="molecule type" value="Genomic_DNA"/>
</dbReference>
<evidence type="ECO:0008006" key="3">
    <source>
        <dbReference type="Google" id="ProtNLM"/>
    </source>
</evidence>
<dbReference type="PROSITE" id="PS51257">
    <property type="entry name" value="PROKAR_LIPOPROTEIN"/>
    <property type="match status" value="1"/>
</dbReference>
<keyword evidence="2" id="KW-1185">Reference proteome</keyword>
<sequence length="251" mass="29136">MKKISLSILTCVIITLLTSCQQPSSSQNPYMQSANKFSEIMNLLDKAKEPSIDSEKYTEDALDLLVELLSKANPQDISSESISKLSDRIRIHENNNSRIIEYRQSPEDFGNSGRRTWKVFQYYAGNSVFMIEKNMPYDLEFYRVINIDNKPVLYTYVRNFEVNQHKVHIFAYTFSNQSITKINSIDFESIDTNLWGYDKEKNMLWSKKCHSTFIESVSLDGKEVVIKGWDTDGNECFLNFKLKDEGVYTCL</sequence>
<reference evidence="1" key="1">
    <citation type="journal article" date="2014" name="Genome Announc.">
        <title>Draft Genome Sequence of Clostridium straminisolvens Strain JCM 21531T, Isolated from a Cellulose-Degrading Bacterial Community.</title>
        <authorList>
            <person name="Yuki M."/>
            <person name="Oshima K."/>
            <person name="Suda W."/>
            <person name="Sakamoto M."/>
            <person name="Kitamura K."/>
            <person name="Iida T."/>
            <person name="Hattori M."/>
            <person name="Ohkuma M."/>
        </authorList>
    </citation>
    <scope>NUCLEOTIDE SEQUENCE [LARGE SCALE GENOMIC DNA]</scope>
    <source>
        <strain evidence="1">JCM 21531</strain>
    </source>
</reference>
<accession>W4VBP8</accession>
<comment type="caution">
    <text evidence="1">The sequence shown here is derived from an EMBL/GenBank/DDBJ whole genome shotgun (WGS) entry which is preliminary data.</text>
</comment>
<organism evidence="1 2">
    <name type="scientific">Acetivibrio straminisolvens JCM 21531</name>
    <dbReference type="NCBI Taxonomy" id="1294263"/>
    <lineage>
        <taxon>Bacteria</taxon>
        <taxon>Bacillati</taxon>
        <taxon>Bacillota</taxon>
        <taxon>Clostridia</taxon>
        <taxon>Eubacteriales</taxon>
        <taxon>Oscillospiraceae</taxon>
        <taxon>Acetivibrio</taxon>
    </lineage>
</organism>
<evidence type="ECO:0000313" key="1">
    <source>
        <dbReference type="EMBL" id="GAE90218.1"/>
    </source>
</evidence>